<keyword evidence="2" id="KW-1185">Reference proteome</keyword>
<accession>A0A1D7QS28</accession>
<reference evidence="1 2" key="1">
    <citation type="submission" date="2015-08" db="EMBL/GenBank/DDBJ databases">
        <title>The complete genome sequence of Bacillus beveridgei MLTeJB.</title>
        <authorList>
            <person name="Hanson T.E."/>
            <person name="Mesa C."/>
            <person name="Basesman S.M."/>
            <person name="Oremland R.S."/>
        </authorList>
    </citation>
    <scope>NUCLEOTIDE SEQUENCE [LARGE SCALE GENOMIC DNA]</scope>
    <source>
        <strain evidence="1 2">MLTeJB</strain>
    </source>
</reference>
<evidence type="ECO:0000313" key="2">
    <source>
        <dbReference type="Proteomes" id="UP000094463"/>
    </source>
</evidence>
<evidence type="ECO:0008006" key="3">
    <source>
        <dbReference type="Google" id="ProtNLM"/>
    </source>
</evidence>
<dbReference type="Pfam" id="PF19539">
    <property type="entry name" value="DUF6063"/>
    <property type="match status" value="1"/>
</dbReference>
<dbReference type="InterPro" id="IPR045707">
    <property type="entry name" value="DUF6063"/>
</dbReference>
<dbReference type="KEGG" id="bbev:BBEV_0405"/>
<dbReference type="PATRIC" id="fig|632773.3.peg.439"/>
<sequence length="254" mass="29789">MQVKQDAVEKAFRMYVTLARSGYSGKDDLNLYLANDEIRELVDDFAGQVECVTLVAGEQLYMIPRTKLSPFHVDNNHLKKTYLHSRATNDDLYLLYFATLVLIGEFYDGHQSREMTRDFVPKSEWVERINERIESLSGHGEEQLKSWEEDYRYHWRGIIEKWQGMDDVRETAKKQAGNTISRLSFLDTVRRFLLDQEIARDIGNGEITLTEKAKIIVQRFFMDADMNQELLEFIYSYEAGDEKNEEESRDAIDQ</sequence>
<dbReference type="STRING" id="632773.BBEV_0405"/>
<gene>
    <name evidence="1" type="ORF">BBEV_0405</name>
</gene>
<dbReference type="EMBL" id="CP012502">
    <property type="protein sequence ID" value="AOM81799.1"/>
    <property type="molecule type" value="Genomic_DNA"/>
</dbReference>
<name>A0A1D7QS28_9BACI</name>
<dbReference type="OrthoDB" id="1888255at2"/>
<dbReference type="RefSeq" id="WP_069363937.1">
    <property type="nucleotide sequence ID" value="NZ_CP012502.1"/>
</dbReference>
<protein>
    <recommendedName>
        <fullName evidence="3">Non-ribosomal peptide synthetase module</fullName>
    </recommendedName>
</protein>
<dbReference type="Proteomes" id="UP000094463">
    <property type="component" value="Chromosome"/>
</dbReference>
<proteinExistence type="predicted"/>
<dbReference type="AlphaFoldDB" id="A0A1D7QS28"/>
<organism evidence="1 2">
    <name type="scientific">Salisediminibacterium beveridgei</name>
    <dbReference type="NCBI Taxonomy" id="632773"/>
    <lineage>
        <taxon>Bacteria</taxon>
        <taxon>Bacillati</taxon>
        <taxon>Bacillota</taxon>
        <taxon>Bacilli</taxon>
        <taxon>Bacillales</taxon>
        <taxon>Bacillaceae</taxon>
        <taxon>Salisediminibacterium</taxon>
    </lineage>
</organism>
<evidence type="ECO:0000313" key="1">
    <source>
        <dbReference type="EMBL" id="AOM81799.1"/>
    </source>
</evidence>